<dbReference type="EMBL" id="RDQH01000333">
    <property type="protein sequence ID" value="RXH93683.1"/>
    <property type="molecule type" value="Genomic_DNA"/>
</dbReference>
<dbReference type="Proteomes" id="UP000290289">
    <property type="component" value="Chromosome 7"/>
</dbReference>
<evidence type="ECO:0000313" key="3">
    <source>
        <dbReference type="Proteomes" id="UP000290289"/>
    </source>
</evidence>
<sequence length="213" mass="24160">MKGNDGDYSLLGPVINDLRHLLKSHTCIMKVTQQPISWLEWESAVTKNFCGLRRLLIRDVSLLCGTLFFPSSGLKSPASFIFINLLNPTVTSRPRPRPHPELDSIVVRYCQFWAPTTPSHFVFWNSHENFSVGHPYWDYSRSNSLNFGVPMEPEANELPKGLVLGRDENIHIRPRGSTPLGDVGCNNPHFRPRIGSDTKLSHPRLGPDHIRKI</sequence>
<protein>
    <submittedName>
        <fullName evidence="2">Uncharacterized protein</fullName>
    </submittedName>
</protein>
<reference evidence="2 3" key="1">
    <citation type="submission" date="2018-10" db="EMBL/GenBank/DDBJ databases">
        <title>A high-quality apple genome assembly.</title>
        <authorList>
            <person name="Hu J."/>
        </authorList>
    </citation>
    <scope>NUCLEOTIDE SEQUENCE [LARGE SCALE GENOMIC DNA]</scope>
    <source>
        <strain evidence="3">cv. HFTH1</strain>
        <tissue evidence="2">Young leaf</tissue>
    </source>
</reference>
<dbReference type="AlphaFoldDB" id="A0A498JIU0"/>
<proteinExistence type="predicted"/>
<keyword evidence="3" id="KW-1185">Reference proteome</keyword>
<feature type="compositionally biased region" description="Basic and acidic residues" evidence="1">
    <location>
        <begin position="194"/>
        <end position="213"/>
    </location>
</feature>
<comment type="caution">
    <text evidence="2">The sequence shown here is derived from an EMBL/GenBank/DDBJ whole genome shotgun (WGS) entry which is preliminary data.</text>
</comment>
<organism evidence="2 3">
    <name type="scientific">Malus domestica</name>
    <name type="common">Apple</name>
    <name type="synonym">Pyrus malus</name>
    <dbReference type="NCBI Taxonomy" id="3750"/>
    <lineage>
        <taxon>Eukaryota</taxon>
        <taxon>Viridiplantae</taxon>
        <taxon>Streptophyta</taxon>
        <taxon>Embryophyta</taxon>
        <taxon>Tracheophyta</taxon>
        <taxon>Spermatophyta</taxon>
        <taxon>Magnoliopsida</taxon>
        <taxon>eudicotyledons</taxon>
        <taxon>Gunneridae</taxon>
        <taxon>Pentapetalae</taxon>
        <taxon>rosids</taxon>
        <taxon>fabids</taxon>
        <taxon>Rosales</taxon>
        <taxon>Rosaceae</taxon>
        <taxon>Amygdaloideae</taxon>
        <taxon>Maleae</taxon>
        <taxon>Malus</taxon>
    </lineage>
</organism>
<evidence type="ECO:0000256" key="1">
    <source>
        <dbReference type="SAM" id="MobiDB-lite"/>
    </source>
</evidence>
<gene>
    <name evidence="2" type="ORF">DVH24_014259</name>
</gene>
<accession>A0A498JIU0</accession>
<feature type="region of interest" description="Disordered" evidence="1">
    <location>
        <begin position="174"/>
        <end position="213"/>
    </location>
</feature>
<name>A0A498JIU0_MALDO</name>
<evidence type="ECO:0000313" key="2">
    <source>
        <dbReference type="EMBL" id="RXH93683.1"/>
    </source>
</evidence>